<sequence length="59" mass="6568">MNPTPVTDEYDNRNPDLTPVLLQLTSELLPSVRQLVALLVPVTTRSSTTTSVSRYSSHR</sequence>
<organism evidence="1 2">
    <name type="scientific">Actinokineospora soli</name>
    <dbReference type="NCBI Taxonomy" id="1048753"/>
    <lineage>
        <taxon>Bacteria</taxon>
        <taxon>Bacillati</taxon>
        <taxon>Actinomycetota</taxon>
        <taxon>Actinomycetes</taxon>
        <taxon>Pseudonocardiales</taxon>
        <taxon>Pseudonocardiaceae</taxon>
        <taxon>Actinokineospora</taxon>
    </lineage>
</organism>
<dbReference type="EMBL" id="JBHTEY010000004">
    <property type="protein sequence ID" value="MFC7613261.1"/>
    <property type="molecule type" value="Genomic_DNA"/>
</dbReference>
<keyword evidence="2" id="KW-1185">Reference proteome</keyword>
<reference evidence="2" key="1">
    <citation type="journal article" date="2019" name="Int. J. Syst. Evol. Microbiol.">
        <title>The Global Catalogue of Microorganisms (GCM) 10K type strain sequencing project: providing services to taxonomists for standard genome sequencing and annotation.</title>
        <authorList>
            <consortium name="The Broad Institute Genomics Platform"/>
            <consortium name="The Broad Institute Genome Sequencing Center for Infectious Disease"/>
            <person name="Wu L."/>
            <person name="Ma J."/>
        </authorList>
    </citation>
    <scope>NUCLEOTIDE SEQUENCE [LARGE SCALE GENOMIC DNA]</scope>
    <source>
        <strain evidence="2">JCM 17695</strain>
    </source>
</reference>
<gene>
    <name evidence="1" type="ORF">ACFQV2_06200</name>
</gene>
<evidence type="ECO:0000313" key="2">
    <source>
        <dbReference type="Proteomes" id="UP001596512"/>
    </source>
</evidence>
<accession>A0ABW2TID1</accession>
<evidence type="ECO:0008006" key="3">
    <source>
        <dbReference type="Google" id="ProtNLM"/>
    </source>
</evidence>
<comment type="caution">
    <text evidence="1">The sequence shown here is derived from an EMBL/GenBank/DDBJ whole genome shotgun (WGS) entry which is preliminary data.</text>
</comment>
<name>A0ABW2TID1_9PSEU</name>
<protein>
    <recommendedName>
        <fullName evidence="3">FXSXX-COOH protein</fullName>
    </recommendedName>
</protein>
<evidence type="ECO:0000313" key="1">
    <source>
        <dbReference type="EMBL" id="MFC7613261.1"/>
    </source>
</evidence>
<dbReference type="Proteomes" id="UP001596512">
    <property type="component" value="Unassembled WGS sequence"/>
</dbReference>
<proteinExistence type="predicted"/>